<feature type="region of interest" description="Disordered" evidence="1">
    <location>
        <begin position="111"/>
        <end position="150"/>
    </location>
</feature>
<protein>
    <submittedName>
        <fullName evidence="2">Uncharacterized protein</fullName>
    </submittedName>
</protein>
<reference evidence="2 3" key="1">
    <citation type="journal article" date="2022" name="bioRxiv">
        <title>Genomics of Preaxostyla Flagellates Illuminates Evolutionary Transitions and the Path Towards Mitochondrial Loss.</title>
        <authorList>
            <person name="Novak L.V.F."/>
            <person name="Treitli S.C."/>
            <person name="Pyrih J."/>
            <person name="Halakuc P."/>
            <person name="Pipaliya S.V."/>
            <person name="Vacek V."/>
            <person name="Brzon O."/>
            <person name="Soukal P."/>
            <person name="Eme L."/>
            <person name="Dacks J.B."/>
            <person name="Karnkowska A."/>
            <person name="Elias M."/>
            <person name="Hampl V."/>
        </authorList>
    </citation>
    <scope>NUCLEOTIDE SEQUENCE [LARGE SCALE GENOMIC DNA]</scope>
    <source>
        <strain evidence="2">NAU3</strain>
        <tissue evidence="2">Gut</tissue>
    </source>
</reference>
<dbReference type="EMBL" id="JARBJD010000055">
    <property type="protein sequence ID" value="KAK2956448.1"/>
    <property type="molecule type" value="Genomic_DNA"/>
</dbReference>
<comment type="caution">
    <text evidence="2">The sequence shown here is derived from an EMBL/GenBank/DDBJ whole genome shotgun (WGS) entry which is preliminary data.</text>
</comment>
<dbReference type="Proteomes" id="UP001281761">
    <property type="component" value="Unassembled WGS sequence"/>
</dbReference>
<gene>
    <name evidence="2" type="ORF">BLNAU_8502</name>
</gene>
<name>A0ABQ9XY83_9EUKA</name>
<sequence length="326" mass="36017">MSPAASYSPLARPGTERGATVRLPTPSLATRFTAIRSISDPISANLVFTNFRALCTSPLQPEHGFAQHSPEVVNIILEGAGRMTRNGKLQTTLEQKTPFPASSICAPHAALRSTDPHPRQSSALINAPNFENSPPPNANQSKGHPPQMDQHVRSHLLQRTTSHKKHLERSLDFARNLIPATPPAARAGVTLIQNEAERKAESNRVEMSSDCSAPLYPSLTPHFITIDSIALCLQLSPPFQQHASPLDLRLCQPATLNMPQFPRPQSSRAQSDCHPKGSDQSHLQVLPNVDCSNHRQHVERTRRSLFDSKRSRLHQHSVIRLHSMQI</sequence>
<evidence type="ECO:0000313" key="3">
    <source>
        <dbReference type="Proteomes" id="UP001281761"/>
    </source>
</evidence>
<feature type="region of interest" description="Disordered" evidence="1">
    <location>
        <begin position="1"/>
        <end position="21"/>
    </location>
</feature>
<accession>A0ABQ9XY83</accession>
<feature type="region of interest" description="Disordered" evidence="1">
    <location>
        <begin position="257"/>
        <end position="281"/>
    </location>
</feature>
<feature type="compositionally biased region" description="Polar residues" evidence="1">
    <location>
        <begin position="257"/>
        <end position="270"/>
    </location>
</feature>
<proteinExistence type="predicted"/>
<organism evidence="2 3">
    <name type="scientific">Blattamonas nauphoetae</name>
    <dbReference type="NCBI Taxonomy" id="2049346"/>
    <lineage>
        <taxon>Eukaryota</taxon>
        <taxon>Metamonada</taxon>
        <taxon>Preaxostyla</taxon>
        <taxon>Oxymonadida</taxon>
        <taxon>Blattamonas</taxon>
    </lineage>
</organism>
<keyword evidence="3" id="KW-1185">Reference proteome</keyword>
<feature type="compositionally biased region" description="Polar residues" evidence="1">
    <location>
        <begin position="119"/>
        <end position="142"/>
    </location>
</feature>
<evidence type="ECO:0000256" key="1">
    <source>
        <dbReference type="SAM" id="MobiDB-lite"/>
    </source>
</evidence>
<evidence type="ECO:0000313" key="2">
    <source>
        <dbReference type="EMBL" id="KAK2956448.1"/>
    </source>
</evidence>